<dbReference type="SUPFAM" id="SSF51197">
    <property type="entry name" value="Clavaminate synthase-like"/>
    <property type="match status" value="1"/>
</dbReference>
<evidence type="ECO:0000256" key="4">
    <source>
        <dbReference type="ARBA" id="ARBA00038356"/>
    </source>
</evidence>
<sequence length="286" mass="32559">MIESFKNKLKIDGFCVLEGFLTEEETENLKSEAVNLIRDMPDQANRTVFSTVDSEKQQNKDKYFLESSDKISYFFEEGALAKDGSLLVEPEVSLNKIGHALHDLNPTFRQITFDERVKEVCFQMGFQEPAIAQSMYIFKNPGIGGEVIPHQDATYLHTEPVNVLGFWIALEDATLQNGCLKFIRGSHKGGVHRRFIKNPDTSSEDLLMYQGPAPFYQRNNFEAVPVPKGSCILIDGQVVHSSDPNRSSKSRHVYTFHVIEQKDTVYSKDNWLQPNPDKPFLSVYKN</sequence>
<keyword evidence="6" id="KW-0223">Dioxygenase</keyword>
<evidence type="ECO:0000256" key="3">
    <source>
        <dbReference type="ARBA" id="ARBA00023004"/>
    </source>
</evidence>
<dbReference type="RefSeq" id="XP_017776187.1">
    <property type="nucleotide sequence ID" value="XM_017920698.1"/>
</dbReference>
<keyword evidence="2" id="KW-0479">Metal-binding</keyword>
<keyword evidence="3" id="KW-0408">Iron</keyword>
<dbReference type="Gene3D" id="2.60.120.620">
    <property type="entry name" value="q2cbj1_9rhob like domain"/>
    <property type="match status" value="1"/>
</dbReference>
<dbReference type="InterPro" id="IPR008775">
    <property type="entry name" value="Phytyl_CoA_dOase-like"/>
</dbReference>
<dbReference type="Proteomes" id="UP000695000">
    <property type="component" value="Unplaced"/>
</dbReference>
<gene>
    <name evidence="6" type="primary">LOC108562387</name>
</gene>
<evidence type="ECO:0000313" key="6">
    <source>
        <dbReference type="RefSeq" id="XP_017776187.1"/>
    </source>
</evidence>
<keyword evidence="5" id="KW-1185">Reference proteome</keyword>
<keyword evidence="6" id="KW-0560">Oxidoreductase</keyword>
<reference evidence="6" key="1">
    <citation type="submission" date="2025-08" db="UniProtKB">
        <authorList>
            <consortium name="RefSeq"/>
        </authorList>
    </citation>
    <scope>IDENTIFICATION</scope>
    <source>
        <tissue evidence="6">Whole Larva</tissue>
    </source>
</reference>
<evidence type="ECO:0000313" key="5">
    <source>
        <dbReference type="Proteomes" id="UP000695000"/>
    </source>
</evidence>
<comment type="cofactor">
    <cofactor evidence="1">
        <name>Fe cation</name>
        <dbReference type="ChEBI" id="CHEBI:24875"/>
    </cofactor>
</comment>
<comment type="similarity">
    <text evidence="4">Belongs to the PhyH family. PHYHD1 subfamily.</text>
</comment>
<name>A0ABM1MNN7_NICVS</name>
<dbReference type="GeneID" id="108562387"/>
<proteinExistence type="inferred from homology"/>
<dbReference type="GO" id="GO:0051213">
    <property type="term" value="F:dioxygenase activity"/>
    <property type="evidence" value="ECO:0007669"/>
    <property type="project" value="UniProtKB-KW"/>
</dbReference>
<evidence type="ECO:0000256" key="1">
    <source>
        <dbReference type="ARBA" id="ARBA00001962"/>
    </source>
</evidence>
<dbReference type="PANTHER" id="PTHR20883">
    <property type="entry name" value="PHYTANOYL-COA DIOXYGENASE DOMAIN CONTAINING 1"/>
    <property type="match status" value="1"/>
</dbReference>
<accession>A0ABM1MNN7</accession>
<dbReference type="Pfam" id="PF05721">
    <property type="entry name" value="PhyH"/>
    <property type="match status" value="1"/>
</dbReference>
<dbReference type="PANTHER" id="PTHR20883:SF15">
    <property type="entry name" value="PHYTANOYL-COA DIOXYGENASE DOMAIN-CONTAINING PROTEIN 1"/>
    <property type="match status" value="1"/>
</dbReference>
<protein>
    <submittedName>
        <fullName evidence="6">Phytanoyl-CoA dioxygenase domain-containing protein 1 homolog</fullName>
    </submittedName>
</protein>
<evidence type="ECO:0000256" key="2">
    <source>
        <dbReference type="ARBA" id="ARBA00022723"/>
    </source>
</evidence>
<organism evidence="5 6">
    <name type="scientific">Nicrophorus vespilloides</name>
    <name type="common">Boreal carrion beetle</name>
    <dbReference type="NCBI Taxonomy" id="110193"/>
    <lineage>
        <taxon>Eukaryota</taxon>
        <taxon>Metazoa</taxon>
        <taxon>Ecdysozoa</taxon>
        <taxon>Arthropoda</taxon>
        <taxon>Hexapoda</taxon>
        <taxon>Insecta</taxon>
        <taxon>Pterygota</taxon>
        <taxon>Neoptera</taxon>
        <taxon>Endopterygota</taxon>
        <taxon>Coleoptera</taxon>
        <taxon>Polyphaga</taxon>
        <taxon>Staphyliniformia</taxon>
        <taxon>Silphidae</taxon>
        <taxon>Nicrophorinae</taxon>
        <taxon>Nicrophorus</taxon>
    </lineage>
</organism>